<dbReference type="SMART" id="SM00387">
    <property type="entry name" value="HATPase_c"/>
    <property type="match status" value="1"/>
</dbReference>
<feature type="transmembrane region" description="Helical" evidence="13">
    <location>
        <begin position="424"/>
        <end position="440"/>
    </location>
</feature>
<evidence type="ECO:0000256" key="2">
    <source>
        <dbReference type="ARBA" id="ARBA00004141"/>
    </source>
</evidence>
<keyword evidence="10 13" id="KW-1133">Transmembrane helix</keyword>
<gene>
    <name evidence="15" type="ORF">H171_4210</name>
</gene>
<keyword evidence="11" id="KW-0902">Two-component regulatory system</keyword>
<evidence type="ECO:0000256" key="10">
    <source>
        <dbReference type="ARBA" id="ARBA00022989"/>
    </source>
</evidence>
<comment type="caution">
    <text evidence="15">The sequence shown here is derived from an EMBL/GenBank/DDBJ whole genome shotgun (WGS) entry which is preliminary data.</text>
</comment>
<comment type="catalytic activity">
    <reaction evidence="1">
        <text>ATP + protein L-histidine = ADP + protein N-phospho-L-histidine.</text>
        <dbReference type="EC" id="2.7.13.3"/>
    </reaction>
</comment>
<dbReference type="SUPFAM" id="SSF47384">
    <property type="entry name" value="Homodimeric domain of signal transducing histidine kinase"/>
    <property type="match status" value="1"/>
</dbReference>
<dbReference type="PANTHER" id="PTHR45569">
    <property type="entry name" value="SENSOR PROTEIN KDPD"/>
    <property type="match status" value="1"/>
</dbReference>
<dbReference type="InterPro" id="IPR003852">
    <property type="entry name" value="Sig_transdc_His_kinase_KdpD_N"/>
</dbReference>
<keyword evidence="4" id="KW-0597">Phosphoprotein</keyword>
<dbReference type="Proteomes" id="UP000231092">
    <property type="component" value="Unassembled WGS sequence"/>
</dbReference>
<dbReference type="Gene3D" id="3.40.50.300">
    <property type="entry name" value="P-loop containing nucleotide triphosphate hydrolases"/>
    <property type="match status" value="1"/>
</dbReference>
<dbReference type="AlphaFoldDB" id="A0A2M8ZAY3"/>
<dbReference type="Pfam" id="PF00512">
    <property type="entry name" value="HisKA"/>
    <property type="match status" value="1"/>
</dbReference>
<dbReference type="SUPFAM" id="SSF52402">
    <property type="entry name" value="Adenine nucleotide alpha hydrolases-like"/>
    <property type="match status" value="1"/>
</dbReference>
<dbReference type="CDD" id="cd00075">
    <property type="entry name" value="HATPase"/>
    <property type="match status" value="1"/>
</dbReference>
<evidence type="ECO:0000256" key="6">
    <source>
        <dbReference type="ARBA" id="ARBA00022692"/>
    </source>
</evidence>
<evidence type="ECO:0000256" key="3">
    <source>
        <dbReference type="ARBA" id="ARBA00012438"/>
    </source>
</evidence>
<dbReference type="Pfam" id="PF02518">
    <property type="entry name" value="HATPase_c"/>
    <property type="match status" value="1"/>
</dbReference>
<keyword evidence="12 13" id="KW-0472">Membrane</keyword>
<dbReference type="PROSITE" id="PS50109">
    <property type="entry name" value="HIS_KIN"/>
    <property type="match status" value="1"/>
</dbReference>
<evidence type="ECO:0000256" key="8">
    <source>
        <dbReference type="ARBA" id="ARBA00022777"/>
    </source>
</evidence>
<dbReference type="OrthoDB" id="9806130at2"/>
<dbReference type="Gene3D" id="1.10.287.130">
    <property type="match status" value="1"/>
</dbReference>
<dbReference type="CDD" id="cd01987">
    <property type="entry name" value="USP_KdpD-like"/>
    <property type="match status" value="1"/>
</dbReference>
<dbReference type="PANTHER" id="PTHR45569:SF1">
    <property type="entry name" value="SENSOR PROTEIN KDPD"/>
    <property type="match status" value="1"/>
</dbReference>
<dbReference type="GO" id="GO:0005737">
    <property type="term" value="C:cytoplasm"/>
    <property type="evidence" value="ECO:0007669"/>
    <property type="project" value="UniProtKB-ARBA"/>
</dbReference>
<evidence type="ECO:0000256" key="13">
    <source>
        <dbReference type="SAM" id="Phobius"/>
    </source>
</evidence>
<dbReference type="InterPro" id="IPR004358">
    <property type="entry name" value="Sig_transdc_His_kin-like_C"/>
</dbReference>
<evidence type="ECO:0000256" key="11">
    <source>
        <dbReference type="ARBA" id="ARBA00023012"/>
    </source>
</evidence>
<sequence length="897" mass="100815">MESFDYRPDPDAILEDIQTHRDQRPGRLKIFFGYAAGVGKTFAMLDDAQERLKSGIDVLVGYIEPHTRPETMQKLHGLPVLPPKTVSYRNIELKEFDLDKALELKPELILVDELAHTNAEGGRNKKRYQDIEELLGAGIDVYTTVNVQHMESLNDVIENITKVRVRETVPDYIFDRAEKIELVDIEPDELLRRLEGGKIYRTDRAETAMQNFFIQDNLRLLREIALRCAADKISLENQSERSLSDKMANTKLLVCIGASPSSAKCIRWTARAAEAFHASWAALYVESTESEDLSAEQQKTIRSNLDLAEKLGAELVNLTGHDIAATVSEYAKLSGITNIVVGKSRNKKTLKNLFDMDFEDKLISLLPNIEIHIIPGSVAKRKYKEPRKKAKHDSFHFSWTDTVKALSILVGATLLSLWLHRLNIMNQNIIMVYIFSVLLVSRMTEGYWHGVIASAVSVLTFNFFFTEPYYTFNAIQSGYPLTFVIMLLVALITSTLTVRMKAEARLAVKREHRTEILYEINKKLLATRGLDRIVALTNDYVVKLFERSIIFFTTDPEHGENGEVGQAADDIGSAVLNSADEKAVAHWVFLNQKRAGAGTDTLMGAAAFYMPVISQGKVLAVWGISCGKGSLDHNTRLFLRMIASQVAMALERQHLSDEQRNIMVDSEKEKMRSTLLRAISHDLRTPLAGILGASSVIRENRKMLDESTQDSLIANIQEESQWLIRMVENLLSVTRINEDASNLKKSPEAAEEVVGEAVSRIKRRFPQSKILVYVPEEFLEVPMDGTLIVQVLINLLENAIKYSPADSPIEVRLEREGTWARFEVLDRGRGILSEDLPHLFTGYKPNECRSADSSRGMGIGLSICKTIVNAHQGSLRAENRKDGGTVFCFTLPLKGSE</sequence>
<evidence type="ECO:0000313" key="16">
    <source>
        <dbReference type="Proteomes" id="UP000231092"/>
    </source>
</evidence>
<dbReference type="SUPFAM" id="SSF55874">
    <property type="entry name" value="ATPase domain of HSP90 chaperone/DNA topoisomerase II/histidine kinase"/>
    <property type="match status" value="1"/>
</dbReference>
<keyword evidence="9" id="KW-0067">ATP-binding</keyword>
<feature type="domain" description="Histidine kinase" evidence="14">
    <location>
        <begin position="678"/>
        <end position="895"/>
    </location>
</feature>
<dbReference type="EMBL" id="PGET01000001">
    <property type="protein sequence ID" value="PJJ30602.1"/>
    <property type="molecule type" value="Genomic_DNA"/>
</dbReference>
<dbReference type="Pfam" id="PF13493">
    <property type="entry name" value="DUF4118"/>
    <property type="match status" value="1"/>
</dbReference>
<keyword evidence="7" id="KW-0547">Nucleotide-binding</keyword>
<evidence type="ECO:0000313" key="15">
    <source>
        <dbReference type="EMBL" id="PJJ30602.1"/>
    </source>
</evidence>
<keyword evidence="6 13" id="KW-0812">Transmembrane</keyword>
<keyword evidence="8 15" id="KW-0418">Kinase</keyword>
<reference evidence="15 16" key="1">
    <citation type="submission" date="2017-11" db="EMBL/GenBank/DDBJ databases">
        <title>Understudied soil microbes with underappreciated capabilities: Untangling the Clostridium saccharolyticum group.</title>
        <authorList>
            <person name="Leschine S."/>
        </authorList>
    </citation>
    <scope>NUCLEOTIDE SEQUENCE [LARGE SCALE GENOMIC DNA]</scope>
    <source>
        <strain evidence="15 16">18A</strain>
    </source>
</reference>
<comment type="subcellular location">
    <subcellularLocation>
        <location evidence="2">Membrane</location>
        <topology evidence="2">Multi-pass membrane protein</topology>
    </subcellularLocation>
</comment>
<dbReference type="SMART" id="SM00388">
    <property type="entry name" value="HisKA"/>
    <property type="match status" value="1"/>
</dbReference>
<evidence type="ECO:0000256" key="5">
    <source>
        <dbReference type="ARBA" id="ARBA00022679"/>
    </source>
</evidence>
<dbReference type="Gene3D" id="3.40.50.620">
    <property type="entry name" value="HUPs"/>
    <property type="match status" value="1"/>
</dbReference>
<feature type="transmembrane region" description="Helical" evidence="13">
    <location>
        <begin position="477"/>
        <end position="498"/>
    </location>
</feature>
<proteinExistence type="predicted"/>
<dbReference type="InterPro" id="IPR036890">
    <property type="entry name" value="HATPase_C_sf"/>
</dbReference>
<dbReference type="InterPro" id="IPR003661">
    <property type="entry name" value="HisK_dim/P_dom"/>
</dbReference>
<dbReference type="InterPro" id="IPR014729">
    <property type="entry name" value="Rossmann-like_a/b/a_fold"/>
</dbReference>
<protein>
    <recommendedName>
        <fullName evidence="3">histidine kinase</fullName>
        <ecNumber evidence="3">2.7.13.3</ecNumber>
    </recommendedName>
</protein>
<dbReference type="Pfam" id="PF02702">
    <property type="entry name" value="KdpD"/>
    <property type="match status" value="1"/>
</dbReference>
<dbReference type="Gene3D" id="3.30.565.10">
    <property type="entry name" value="Histidine kinase-like ATPase, C-terminal domain"/>
    <property type="match status" value="1"/>
</dbReference>
<dbReference type="InterPro" id="IPR005467">
    <property type="entry name" value="His_kinase_dom"/>
</dbReference>
<evidence type="ECO:0000256" key="7">
    <source>
        <dbReference type="ARBA" id="ARBA00022741"/>
    </source>
</evidence>
<dbReference type="InterPro" id="IPR025201">
    <property type="entry name" value="KdpD_TM"/>
</dbReference>
<dbReference type="InterPro" id="IPR029016">
    <property type="entry name" value="GAF-like_dom_sf"/>
</dbReference>
<evidence type="ECO:0000256" key="12">
    <source>
        <dbReference type="ARBA" id="ARBA00023136"/>
    </source>
</evidence>
<keyword evidence="5" id="KW-0808">Transferase</keyword>
<dbReference type="GO" id="GO:0005524">
    <property type="term" value="F:ATP binding"/>
    <property type="evidence" value="ECO:0007669"/>
    <property type="project" value="UniProtKB-KW"/>
</dbReference>
<evidence type="ECO:0000256" key="1">
    <source>
        <dbReference type="ARBA" id="ARBA00000085"/>
    </source>
</evidence>
<dbReference type="GO" id="GO:0005886">
    <property type="term" value="C:plasma membrane"/>
    <property type="evidence" value="ECO:0007669"/>
    <property type="project" value="TreeGrafter"/>
</dbReference>
<dbReference type="InterPro" id="IPR038318">
    <property type="entry name" value="KdpD_sf"/>
</dbReference>
<dbReference type="InterPro" id="IPR027417">
    <property type="entry name" value="P-loop_NTPase"/>
</dbReference>
<accession>A0A2M8ZAY3</accession>
<dbReference type="RefSeq" id="WP_100306836.1">
    <property type="nucleotide sequence ID" value="NZ_PGET01000001.1"/>
</dbReference>
<dbReference type="SUPFAM" id="SSF55781">
    <property type="entry name" value="GAF domain-like"/>
    <property type="match status" value="1"/>
</dbReference>
<dbReference type="EC" id="2.7.13.3" evidence="3"/>
<evidence type="ECO:0000256" key="4">
    <source>
        <dbReference type="ARBA" id="ARBA00022553"/>
    </source>
</evidence>
<dbReference type="InterPro" id="IPR036097">
    <property type="entry name" value="HisK_dim/P_sf"/>
</dbReference>
<dbReference type="InterPro" id="IPR003594">
    <property type="entry name" value="HATPase_dom"/>
</dbReference>
<organism evidence="15 16">
    <name type="scientific">[Clostridium] celerecrescens 18A</name>
    <dbReference type="NCBI Taxonomy" id="1286362"/>
    <lineage>
        <taxon>Bacteria</taxon>
        <taxon>Bacillati</taxon>
        <taxon>Bacillota</taxon>
        <taxon>Clostridia</taxon>
        <taxon>Lachnospirales</taxon>
        <taxon>Lachnospiraceae</taxon>
        <taxon>Lacrimispora</taxon>
    </lineage>
</organism>
<name>A0A2M8ZAY3_9FIRM</name>
<feature type="transmembrane region" description="Helical" evidence="13">
    <location>
        <begin position="447"/>
        <end position="465"/>
    </location>
</feature>
<dbReference type="InterPro" id="IPR052023">
    <property type="entry name" value="Histidine_kinase_KdpD"/>
</dbReference>
<evidence type="ECO:0000259" key="14">
    <source>
        <dbReference type="PROSITE" id="PS50109"/>
    </source>
</evidence>
<dbReference type="GO" id="GO:0000155">
    <property type="term" value="F:phosphorelay sensor kinase activity"/>
    <property type="evidence" value="ECO:0007669"/>
    <property type="project" value="InterPro"/>
</dbReference>
<dbReference type="Gene3D" id="1.20.120.620">
    <property type="entry name" value="Backbone structure of the membrane domain of e. Coli histidine kinase receptor kdpd"/>
    <property type="match status" value="1"/>
</dbReference>
<dbReference type="FunFam" id="3.40.50.300:FF:000483">
    <property type="entry name" value="Sensor histidine kinase KdpD"/>
    <property type="match status" value="1"/>
</dbReference>
<evidence type="ECO:0000256" key="9">
    <source>
        <dbReference type="ARBA" id="ARBA00022840"/>
    </source>
</evidence>
<feature type="transmembrane region" description="Helical" evidence="13">
    <location>
        <begin position="397"/>
        <end position="418"/>
    </location>
</feature>
<dbReference type="CDD" id="cd00082">
    <property type="entry name" value="HisKA"/>
    <property type="match status" value="1"/>
</dbReference>
<dbReference type="PRINTS" id="PR00344">
    <property type="entry name" value="BCTRLSENSOR"/>
</dbReference>
<dbReference type="Gene3D" id="3.30.450.40">
    <property type="match status" value="1"/>
</dbReference>